<dbReference type="OrthoDB" id="6560677at2"/>
<dbReference type="STRING" id="80876.SAMN05421779_106148"/>
<organism evidence="3 4">
    <name type="scientific">Insolitispirillum peregrinum</name>
    <dbReference type="NCBI Taxonomy" id="80876"/>
    <lineage>
        <taxon>Bacteria</taxon>
        <taxon>Pseudomonadati</taxon>
        <taxon>Pseudomonadota</taxon>
        <taxon>Alphaproteobacteria</taxon>
        <taxon>Rhodospirillales</taxon>
        <taxon>Novispirillaceae</taxon>
        <taxon>Insolitispirillum</taxon>
    </lineage>
</organism>
<dbReference type="EMBL" id="FTOA01000006">
    <property type="protein sequence ID" value="SIT06989.1"/>
    <property type="molecule type" value="Genomic_DNA"/>
</dbReference>
<evidence type="ECO:0000313" key="4">
    <source>
        <dbReference type="Proteomes" id="UP000185678"/>
    </source>
</evidence>
<comment type="similarity">
    <text evidence="1">Belongs to the HupH/HyaF family.</text>
</comment>
<gene>
    <name evidence="3" type="ORF">SAMN05421779_106148</name>
</gene>
<dbReference type="Proteomes" id="UP000185678">
    <property type="component" value="Unassembled WGS sequence"/>
</dbReference>
<accession>A0A1N7P956</accession>
<evidence type="ECO:0000256" key="1">
    <source>
        <dbReference type="ARBA" id="ARBA00010832"/>
    </source>
</evidence>
<sequence>MVGPLPMDAFAALRPGPGAVTDALETAWRETPAVAQAVQAVLAEARQALTAVADGAAAITITLDQLDAPSQTLLGEVLGEGEVKALIRRPDGGEDRVQESVMPGLWRVLCDGVQTLEIAEVPSLLRAVMAAQPLGLDIPDLLPDGAMNVKSVLLELDAATRAYETTGREVEVNLTLLPMTPVDMEVLDRAIGVGPISIVSLGYGNCRVDACARRHLWTVRYYNTEDTQILNAVFAGDVPVSVRATLEDIGEAAERLGEITASLFH</sequence>
<dbReference type="Pfam" id="PF04809">
    <property type="entry name" value="HupH_C"/>
    <property type="match status" value="2"/>
</dbReference>
<reference evidence="3 4" key="1">
    <citation type="submission" date="2017-01" db="EMBL/GenBank/DDBJ databases">
        <authorList>
            <person name="Mah S.A."/>
            <person name="Swanson W.J."/>
            <person name="Moy G.W."/>
            <person name="Vacquier V.D."/>
        </authorList>
    </citation>
    <scope>NUCLEOTIDE SEQUENCE [LARGE SCALE GENOMIC DNA]</scope>
    <source>
        <strain evidence="3 4">DSM 11589</strain>
    </source>
</reference>
<keyword evidence="4" id="KW-1185">Reference proteome</keyword>
<feature type="domain" description="HupH hydrogenase expression protein C-terminal" evidence="2">
    <location>
        <begin position="147"/>
        <end position="261"/>
    </location>
</feature>
<dbReference type="Gene3D" id="3.30.1370.140">
    <property type="entry name" value="HupH hydrogenase expression protein, C-terminal domain"/>
    <property type="match status" value="2"/>
</dbReference>
<dbReference type="InterPro" id="IPR006894">
    <property type="entry name" value="HupH_Hydgase_express_prot_C"/>
</dbReference>
<dbReference type="AlphaFoldDB" id="A0A1N7P956"/>
<protein>
    <submittedName>
        <fullName evidence="3">Hydrogenase-1 operon protein HyaF</fullName>
    </submittedName>
</protein>
<dbReference type="InterPro" id="IPR038527">
    <property type="entry name" value="HupH_C_sf"/>
</dbReference>
<feature type="domain" description="HupH hydrogenase expression protein C-terminal" evidence="2">
    <location>
        <begin position="38"/>
        <end position="127"/>
    </location>
</feature>
<evidence type="ECO:0000259" key="2">
    <source>
        <dbReference type="Pfam" id="PF04809"/>
    </source>
</evidence>
<proteinExistence type="inferred from homology"/>
<name>A0A1N7P956_9PROT</name>
<dbReference type="RefSeq" id="WP_076401461.1">
    <property type="nucleotide sequence ID" value="NZ_FTOA01000006.1"/>
</dbReference>
<evidence type="ECO:0000313" key="3">
    <source>
        <dbReference type="EMBL" id="SIT06989.1"/>
    </source>
</evidence>